<proteinExistence type="predicted"/>
<dbReference type="RefSeq" id="WP_146661793.1">
    <property type="nucleotide sequence ID" value="NZ_JMCC02000115.1"/>
</dbReference>
<dbReference type="Proteomes" id="UP000031599">
    <property type="component" value="Unassembled WGS sequence"/>
</dbReference>
<name>A0A0C1ZPC2_9BACT</name>
<organism evidence="1 2">
    <name type="scientific">Enhygromyxa salina</name>
    <dbReference type="NCBI Taxonomy" id="215803"/>
    <lineage>
        <taxon>Bacteria</taxon>
        <taxon>Pseudomonadati</taxon>
        <taxon>Myxococcota</taxon>
        <taxon>Polyangia</taxon>
        <taxon>Nannocystales</taxon>
        <taxon>Nannocystaceae</taxon>
        <taxon>Enhygromyxa</taxon>
    </lineage>
</organism>
<accession>A0A0C1ZPC2</accession>
<sequence>MNQITMTEWLALLDSIKADIASNWQRVEVDTRVARLDVRFGQWTIQVYIDEGRPWSILHGLGWPKLIDDIDSYIHGRIDRVRVSPPTEPEVELLREREPNPLTADELEALLRGIR</sequence>
<comment type="caution">
    <text evidence="1">The sequence shown here is derived from an EMBL/GenBank/DDBJ whole genome shotgun (WGS) entry which is preliminary data.</text>
</comment>
<gene>
    <name evidence="1" type="ORF">DB30_00930</name>
</gene>
<dbReference type="EMBL" id="JMCC02000115">
    <property type="protein sequence ID" value="KIG12863.1"/>
    <property type="molecule type" value="Genomic_DNA"/>
</dbReference>
<dbReference type="AlphaFoldDB" id="A0A0C1ZPC2"/>
<protein>
    <submittedName>
        <fullName evidence="1">Uncharacterized protein</fullName>
    </submittedName>
</protein>
<evidence type="ECO:0000313" key="2">
    <source>
        <dbReference type="Proteomes" id="UP000031599"/>
    </source>
</evidence>
<evidence type="ECO:0000313" key="1">
    <source>
        <dbReference type="EMBL" id="KIG12863.1"/>
    </source>
</evidence>
<reference evidence="1 2" key="1">
    <citation type="submission" date="2014-12" db="EMBL/GenBank/DDBJ databases">
        <title>Genome assembly of Enhygromyxa salina DSM 15201.</title>
        <authorList>
            <person name="Sharma G."/>
            <person name="Subramanian S."/>
        </authorList>
    </citation>
    <scope>NUCLEOTIDE SEQUENCE [LARGE SCALE GENOMIC DNA]</scope>
    <source>
        <strain evidence="1 2">DSM 15201</strain>
    </source>
</reference>